<feature type="compositionally biased region" description="Low complexity" evidence="3">
    <location>
        <begin position="19"/>
        <end position="31"/>
    </location>
</feature>
<feature type="region of interest" description="Disordered" evidence="3">
    <location>
        <begin position="337"/>
        <end position="377"/>
    </location>
</feature>
<evidence type="ECO:0000313" key="6">
    <source>
        <dbReference type="Proteomes" id="UP001176517"/>
    </source>
</evidence>
<dbReference type="Pfam" id="PF16679">
    <property type="entry name" value="CDT1_C"/>
    <property type="match status" value="1"/>
</dbReference>
<gene>
    <name evidence="5" type="ORF">OC846_005610</name>
</gene>
<comment type="caution">
    <text evidence="5">The sequence shown here is derived from an EMBL/GenBank/DDBJ whole genome shotgun (WGS) entry which is preliminary data.</text>
</comment>
<evidence type="ECO:0000313" key="5">
    <source>
        <dbReference type="EMBL" id="KAK0545558.1"/>
    </source>
</evidence>
<reference evidence="5" key="1">
    <citation type="journal article" date="2023" name="PhytoFront">
        <title>Draft Genome Resources of Seven Strains of Tilletia horrida, Causal Agent of Kernel Smut of Rice.</title>
        <authorList>
            <person name="Khanal S."/>
            <person name="Antony Babu S."/>
            <person name="Zhou X.G."/>
        </authorList>
    </citation>
    <scope>NUCLEOTIDE SEQUENCE</scope>
    <source>
        <strain evidence="5">TX6</strain>
    </source>
</reference>
<evidence type="ECO:0000256" key="3">
    <source>
        <dbReference type="SAM" id="MobiDB-lite"/>
    </source>
</evidence>
<protein>
    <recommendedName>
        <fullName evidence="4">DNA replication factor Cdt1 C-terminal domain-containing protein</fullName>
    </recommendedName>
</protein>
<feature type="compositionally biased region" description="Low complexity" evidence="3">
    <location>
        <begin position="346"/>
        <end position="366"/>
    </location>
</feature>
<dbReference type="InterPro" id="IPR038090">
    <property type="entry name" value="Cdt1_C_WH_dom_sf"/>
</dbReference>
<sequence>MIRPSTPPPTPAPKRQRTAVDSTSAAAAAFDDPVDPKELLGSPASSSRSRSSTKRPRSAHSTSSSASTASPRRRGSSSNPPSSPDLSILDPSTKRAVALASPSSRSPHQSPSSVLSFPSSPTATPASRVRHNKNSSTLDSIGSSRSGSSSGRSTLAPSSASSSRTLVNVSGGSSKSSSSTSTTSSISNTVGRALSLRERIEAKEQTRLKELEGLTKRHNSLFARAAAGRDDASAAGKSTSEPSLGLGITDPDAAVLAGPPPSKSSLSSSTRRTNKTQTSSKVLPSRTGSTLGATRHQTAVLMDVLKRKSLLSRLPEIADSLYMLFTHAAAAQGATLSSRGPHLGQTEPSPSLSSSSSSSTSSESLSQRASDQQDQEKNGISAITATPRVPVLPLSEVLTSLTRSSRTILSRVELREALSMLVEFVPGFLEIRTVGQGGAEWATLGFGRGSQPLGLKEVREKLKTLV</sequence>
<evidence type="ECO:0000256" key="1">
    <source>
        <dbReference type="ARBA" id="ARBA00008356"/>
    </source>
</evidence>
<feature type="domain" description="DNA replication factor Cdt1 C-terminal" evidence="4">
    <location>
        <begin position="356"/>
        <end position="435"/>
    </location>
</feature>
<organism evidence="5 6">
    <name type="scientific">Tilletia horrida</name>
    <dbReference type="NCBI Taxonomy" id="155126"/>
    <lineage>
        <taxon>Eukaryota</taxon>
        <taxon>Fungi</taxon>
        <taxon>Dikarya</taxon>
        <taxon>Basidiomycota</taxon>
        <taxon>Ustilaginomycotina</taxon>
        <taxon>Exobasidiomycetes</taxon>
        <taxon>Tilletiales</taxon>
        <taxon>Tilletiaceae</taxon>
        <taxon>Tilletia</taxon>
    </lineage>
</organism>
<name>A0AAN6JQ22_9BASI</name>
<keyword evidence="2" id="KW-0131">Cell cycle</keyword>
<dbReference type="Proteomes" id="UP001176517">
    <property type="component" value="Unassembled WGS sequence"/>
</dbReference>
<feature type="compositionally biased region" description="Low complexity" evidence="3">
    <location>
        <begin position="101"/>
        <end position="127"/>
    </location>
</feature>
<accession>A0AAN6JQ22</accession>
<evidence type="ECO:0000256" key="2">
    <source>
        <dbReference type="ARBA" id="ARBA00023306"/>
    </source>
</evidence>
<feature type="compositionally biased region" description="Low complexity" evidence="3">
    <location>
        <begin position="135"/>
        <end position="187"/>
    </location>
</feature>
<feature type="compositionally biased region" description="Pro residues" evidence="3">
    <location>
        <begin position="1"/>
        <end position="12"/>
    </location>
</feature>
<keyword evidence="6" id="KW-1185">Reference proteome</keyword>
<feature type="compositionally biased region" description="Low complexity" evidence="3">
    <location>
        <begin position="59"/>
        <end position="91"/>
    </location>
</feature>
<dbReference type="EMBL" id="JAPDMZ010000225">
    <property type="protein sequence ID" value="KAK0545558.1"/>
    <property type="molecule type" value="Genomic_DNA"/>
</dbReference>
<proteinExistence type="inferred from homology"/>
<dbReference type="InterPro" id="IPR032054">
    <property type="entry name" value="Cdt1_C"/>
</dbReference>
<feature type="compositionally biased region" description="Polar residues" evidence="3">
    <location>
        <begin position="275"/>
        <end position="291"/>
    </location>
</feature>
<comment type="similarity">
    <text evidence="1">Belongs to the Cdt1 family.</text>
</comment>
<feature type="region of interest" description="Disordered" evidence="3">
    <location>
        <begin position="227"/>
        <end position="291"/>
    </location>
</feature>
<dbReference type="Gene3D" id="1.10.10.1420">
    <property type="entry name" value="DNA replication factor Cdt1, C-terminal WH domain"/>
    <property type="match status" value="1"/>
</dbReference>
<evidence type="ECO:0000259" key="4">
    <source>
        <dbReference type="Pfam" id="PF16679"/>
    </source>
</evidence>
<feature type="region of interest" description="Disordered" evidence="3">
    <location>
        <begin position="1"/>
        <end position="198"/>
    </location>
</feature>
<dbReference type="AlphaFoldDB" id="A0AAN6JQ22"/>